<evidence type="ECO:0000313" key="2">
    <source>
        <dbReference type="EMBL" id="SDY60970.1"/>
    </source>
</evidence>
<dbReference type="RefSeq" id="WP_092691296.1">
    <property type="nucleotide sequence ID" value="NZ_FNPK01000016.1"/>
</dbReference>
<protein>
    <submittedName>
        <fullName evidence="2">Bacteriophage holin family, superfamily II-like</fullName>
    </submittedName>
</protein>
<dbReference type="EMBL" id="FNPK01000016">
    <property type="protein sequence ID" value="SDY60970.1"/>
    <property type="molecule type" value="Genomic_DNA"/>
</dbReference>
<accession>A0A1H3L9H9</accession>
<dbReference type="AlphaFoldDB" id="A0A1H3L9H9"/>
<keyword evidence="1" id="KW-1133">Transmembrane helix</keyword>
<evidence type="ECO:0000256" key="1">
    <source>
        <dbReference type="SAM" id="Phobius"/>
    </source>
</evidence>
<feature type="transmembrane region" description="Helical" evidence="1">
    <location>
        <begin position="42"/>
        <end position="67"/>
    </location>
</feature>
<name>A0A1H3L9H9_9GAMM</name>
<gene>
    <name evidence="2" type="ORF">SAMN05421643_11675</name>
</gene>
<evidence type="ECO:0000313" key="3">
    <source>
        <dbReference type="Proteomes" id="UP000199035"/>
    </source>
</evidence>
<sequence length="95" mass="10002">MSETTGQAIAEASSAVTSVSAKTAVGGSIAGLSGKFLGLDPVTALGLVIAISGLLVSFMSFLINWYYKRQENKRADELHQLALQKAKGECNVKQN</sequence>
<keyword evidence="1" id="KW-0472">Membrane</keyword>
<organism evidence="2 3">
    <name type="scientific">Acinetobacter kyonggiensis</name>
    <dbReference type="NCBI Taxonomy" id="595670"/>
    <lineage>
        <taxon>Bacteria</taxon>
        <taxon>Pseudomonadati</taxon>
        <taxon>Pseudomonadota</taxon>
        <taxon>Gammaproteobacteria</taxon>
        <taxon>Moraxellales</taxon>
        <taxon>Moraxellaceae</taxon>
        <taxon>Acinetobacter</taxon>
    </lineage>
</organism>
<reference evidence="3" key="1">
    <citation type="submission" date="2016-10" db="EMBL/GenBank/DDBJ databases">
        <authorList>
            <person name="Varghese N."/>
            <person name="Submissions S."/>
        </authorList>
    </citation>
    <scope>NUCLEOTIDE SEQUENCE [LARGE SCALE GENOMIC DNA]</scope>
    <source>
        <strain evidence="3">ANC 5109</strain>
    </source>
</reference>
<keyword evidence="1" id="KW-0812">Transmembrane</keyword>
<dbReference type="STRING" id="595670.SAMN05421643_11675"/>
<proteinExistence type="predicted"/>
<keyword evidence="3" id="KW-1185">Reference proteome</keyword>
<dbReference type="Proteomes" id="UP000199035">
    <property type="component" value="Unassembled WGS sequence"/>
</dbReference>